<feature type="region of interest" description="Disordered" evidence="2">
    <location>
        <begin position="452"/>
        <end position="473"/>
    </location>
</feature>
<dbReference type="Gene3D" id="2.30.29.30">
    <property type="entry name" value="Pleckstrin-homology domain (PH domain)/Phosphotyrosine-binding domain (PTB)"/>
    <property type="match status" value="2"/>
</dbReference>
<feature type="region of interest" description="Disordered" evidence="2">
    <location>
        <begin position="63"/>
        <end position="145"/>
    </location>
</feature>
<feature type="compositionally biased region" description="Basic and acidic residues" evidence="2">
    <location>
        <begin position="327"/>
        <end position="340"/>
    </location>
</feature>
<feature type="compositionally biased region" description="Basic and acidic residues" evidence="2">
    <location>
        <begin position="107"/>
        <end position="140"/>
    </location>
</feature>
<feature type="region of interest" description="Disordered" evidence="2">
    <location>
        <begin position="325"/>
        <end position="365"/>
    </location>
</feature>
<dbReference type="AlphaFoldDB" id="A0A158QA96"/>
<feature type="compositionally biased region" description="Basic and acidic residues" evidence="2">
    <location>
        <begin position="63"/>
        <end position="100"/>
    </location>
</feature>
<keyword evidence="1" id="KW-0677">Repeat</keyword>
<dbReference type="GO" id="GO:0001540">
    <property type="term" value="F:amyloid-beta binding"/>
    <property type="evidence" value="ECO:0007669"/>
    <property type="project" value="InterPro"/>
</dbReference>
<dbReference type="InterPro" id="IPR011993">
    <property type="entry name" value="PH-like_dom_sf"/>
</dbReference>
<dbReference type="GO" id="GO:0005634">
    <property type="term" value="C:nucleus"/>
    <property type="evidence" value="ECO:0007669"/>
    <property type="project" value="TreeGrafter"/>
</dbReference>
<dbReference type="SUPFAM" id="SSF50729">
    <property type="entry name" value="PH domain-like"/>
    <property type="match status" value="2"/>
</dbReference>
<dbReference type="InterPro" id="IPR001202">
    <property type="entry name" value="WW_dom"/>
</dbReference>
<dbReference type="FunFam" id="2.30.29.30:FF:000317">
    <property type="entry name" value="Amyloid beta A4 protein-binding family B member"/>
    <property type="match status" value="1"/>
</dbReference>
<reference evidence="5 6" key="2">
    <citation type="submission" date="2018-10" db="EMBL/GenBank/DDBJ databases">
        <authorList>
            <consortium name="Pathogen Informatics"/>
        </authorList>
    </citation>
    <scope>NUCLEOTIDE SEQUENCE [LARGE SCALE GENOMIC DNA]</scope>
</reference>
<feature type="domain" description="PID" evidence="3">
    <location>
        <begin position="647"/>
        <end position="771"/>
    </location>
</feature>
<evidence type="ECO:0000313" key="6">
    <source>
        <dbReference type="Proteomes" id="UP000274131"/>
    </source>
</evidence>
<dbReference type="PROSITE" id="PS01179">
    <property type="entry name" value="PID"/>
    <property type="match status" value="2"/>
</dbReference>
<dbReference type="InterPro" id="IPR006020">
    <property type="entry name" value="PTB/PI_dom"/>
</dbReference>
<dbReference type="CDD" id="cd00201">
    <property type="entry name" value="WW"/>
    <property type="match status" value="1"/>
</dbReference>
<evidence type="ECO:0000259" key="3">
    <source>
        <dbReference type="PROSITE" id="PS01179"/>
    </source>
</evidence>
<dbReference type="Proteomes" id="UP000274131">
    <property type="component" value="Unassembled WGS sequence"/>
</dbReference>
<dbReference type="FunFam" id="2.30.29.30:FF:000034">
    <property type="entry name" value="amyloid beta A4 precursor protein-binding family B member 2"/>
    <property type="match status" value="1"/>
</dbReference>
<organism evidence="7">
    <name type="scientific">Enterobius vermicularis</name>
    <name type="common">Human pinworm</name>
    <dbReference type="NCBI Taxonomy" id="51028"/>
    <lineage>
        <taxon>Eukaryota</taxon>
        <taxon>Metazoa</taxon>
        <taxon>Ecdysozoa</taxon>
        <taxon>Nematoda</taxon>
        <taxon>Chromadorea</taxon>
        <taxon>Rhabditida</taxon>
        <taxon>Spirurina</taxon>
        <taxon>Oxyuridomorpha</taxon>
        <taxon>Oxyuroidea</taxon>
        <taxon>Oxyuridae</taxon>
        <taxon>Enterobius</taxon>
    </lineage>
</organism>
<dbReference type="PANTHER" id="PTHR14058">
    <property type="entry name" value="AMYLOID BETA A4 PRECURSOR PROTEIN-BINDING FAMILY B"/>
    <property type="match status" value="1"/>
</dbReference>
<sequence length="794" mass="92580">MFESKWNKRNKTYFMLKLSLINKREFKLGALLDTSRYSETEQTERSEEYYYIEEREHRFRDDTSFRREEVEGSREREGEKRNILWKDPRKSEHFEPERRQSIGQRQQRRESSTEELHRRDFREEEEEQTSHHLEAKEKGSQGKKWRERIVDKEAFDRESWQKKVLGETERREEQHKEAIEIEKREKERRQQEIRERELRNEELRRQELEERQRNYQQQRKLVSREAHTEGPQYEDGVADGHRTTMPVDYSPTDFRQSLAAIDAASRDGVRISRQGDTTILTEHRDPYSFYWQLDQARRREEEPMRVPPPTDYVIDEETVAETVLSPDSHDSGINVERENVESQYSRPIRIEEPPPMKPLPAGWEKHQDPSGYSYYWHVDSGTIQREPPSGETVIPPPSGPKPSPPQPPSTRVQVHNREIQVDTPSPAPPVQKIIQMPPQQPVIEEHAFKQTTTKRRIENDAQSDNDGDDDVGKPVRFAVRSLGWTEIPEEDLTAERSSRAVNKAIVDLSTGRNDIMDNVSKWGDGRELIMELDDNDLTLIDPDTMAVVHSERIQQIRVWGVGRDNGRDFAYVARDRNTRRFMCHVFRCDTPARTIANTLRDICKRLMLQHRPNTLGSLERPERRIIARESSLPTPIEEPKKIIRCHFLGVTQVPRATGIEILNEAVDRLVSQVLPERWILADVAIAPSTITISEVNGNQIAQCRVRYLSFLGIGRDVKHCAFIMHTSSENFMCYVFHVEPSAGAMAKTIEAACKLRYQKVLDAHSSGRIPPHGKVFDLNPVLLIAYLLSNLHAY</sequence>
<gene>
    <name evidence="5" type="ORF">EVEC_LOCUS4180</name>
</gene>
<feature type="domain" description="PID" evidence="3">
    <location>
        <begin position="475"/>
        <end position="603"/>
    </location>
</feature>
<protein>
    <submittedName>
        <fullName evidence="7">WW domain-containing protein</fullName>
    </submittedName>
</protein>
<dbReference type="SMART" id="SM00456">
    <property type="entry name" value="WW"/>
    <property type="match status" value="1"/>
</dbReference>
<dbReference type="WBParaSite" id="EVEC_0000447201-mRNA-1">
    <property type="protein sequence ID" value="EVEC_0000447201-mRNA-1"/>
    <property type="gene ID" value="EVEC_0000447201"/>
</dbReference>
<proteinExistence type="predicted"/>
<accession>A0A158QA96</accession>
<evidence type="ECO:0000256" key="2">
    <source>
        <dbReference type="SAM" id="MobiDB-lite"/>
    </source>
</evidence>
<feature type="compositionally biased region" description="Pro residues" evidence="2">
    <location>
        <begin position="394"/>
        <end position="408"/>
    </location>
</feature>
<dbReference type="InterPro" id="IPR039576">
    <property type="entry name" value="APBB1/2/3"/>
</dbReference>
<dbReference type="STRING" id="51028.A0A158QA96"/>
<dbReference type="Pfam" id="PF00640">
    <property type="entry name" value="PID"/>
    <property type="match status" value="2"/>
</dbReference>
<dbReference type="PANTHER" id="PTHR14058:SF8">
    <property type="entry name" value="PROTEIN FE65 HOMOLOG"/>
    <property type="match status" value="1"/>
</dbReference>
<evidence type="ECO:0000313" key="7">
    <source>
        <dbReference type="WBParaSite" id="EVEC_0000447201-mRNA-1"/>
    </source>
</evidence>
<dbReference type="GO" id="GO:0005737">
    <property type="term" value="C:cytoplasm"/>
    <property type="evidence" value="ECO:0007669"/>
    <property type="project" value="TreeGrafter"/>
</dbReference>
<dbReference type="EMBL" id="UXUI01007787">
    <property type="protein sequence ID" value="VDD89429.1"/>
    <property type="molecule type" value="Genomic_DNA"/>
</dbReference>
<evidence type="ECO:0000313" key="5">
    <source>
        <dbReference type="EMBL" id="VDD89429.1"/>
    </source>
</evidence>
<evidence type="ECO:0000256" key="1">
    <source>
        <dbReference type="ARBA" id="ARBA00022737"/>
    </source>
</evidence>
<keyword evidence="6" id="KW-1185">Reference proteome</keyword>
<dbReference type="PROSITE" id="PS50020">
    <property type="entry name" value="WW_DOMAIN_2"/>
    <property type="match status" value="1"/>
</dbReference>
<reference evidence="7" key="1">
    <citation type="submission" date="2016-04" db="UniProtKB">
        <authorList>
            <consortium name="WormBaseParasite"/>
        </authorList>
    </citation>
    <scope>IDENTIFICATION</scope>
</reference>
<feature type="domain" description="WW" evidence="4">
    <location>
        <begin position="357"/>
        <end position="390"/>
    </location>
</feature>
<dbReference type="SUPFAM" id="SSF51045">
    <property type="entry name" value="WW domain"/>
    <property type="match status" value="1"/>
</dbReference>
<feature type="compositionally biased region" description="Basic and acidic residues" evidence="2">
    <location>
        <begin position="163"/>
        <end position="213"/>
    </location>
</feature>
<dbReference type="CDD" id="cd01271">
    <property type="entry name" value="PTB2_Fe65"/>
    <property type="match status" value="1"/>
</dbReference>
<dbReference type="OrthoDB" id="5969782at2759"/>
<name>A0A158QA96_ENTVE</name>
<dbReference type="GO" id="GO:0006355">
    <property type="term" value="P:regulation of DNA-templated transcription"/>
    <property type="evidence" value="ECO:0007669"/>
    <property type="project" value="TreeGrafter"/>
</dbReference>
<dbReference type="CDD" id="cd01272">
    <property type="entry name" value="PTB1_Fe65"/>
    <property type="match status" value="1"/>
</dbReference>
<dbReference type="SMART" id="SM00462">
    <property type="entry name" value="PTB"/>
    <property type="match status" value="2"/>
</dbReference>
<dbReference type="Gene3D" id="2.20.70.10">
    <property type="match status" value="1"/>
</dbReference>
<feature type="region of interest" description="Disordered" evidence="2">
    <location>
        <begin position="163"/>
        <end position="241"/>
    </location>
</feature>
<evidence type="ECO:0000259" key="4">
    <source>
        <dbReference type="PROSITE" id="PS50020"/>
    </source>
</evidence>
<feature type="region of interest" description="Disordered" evidence="2">
    <location>
        <begin position="381"/>
        <end position="413"/>
    </location>
</feature>
<dbReference type="InterPro" id="IPR036020">
    <property type="entry name" value="WW_dom_sf"/>
</dbReference>